<evidence type="ECO:0000313" key="2">
    <source>
        <dbReference type="Proteomes" id="UP000828390"/>
    </source>
</evidence>
<comment type="caution">
    <text evidence="1">The sequence shown here is derived from an EMBL/GenBank/DDBJ whole genome shotgun (WGS) entry which is preliminary data.</text>
</comment>
<dbReference type="EMBL" id="JAIWYP010000001">
    <property type="protein sequence ID" value="KAH3896883.1"/>
    <property type="molecule type" value="Genomic_DNA"/>
</dbReference>
<sequence length="69" mass="7937">MLDTIALRPRPMPEPELVTRASTRAHIGYQSLYQGPYWLPRPIPGPILVTRAYTRAHIGYQGLYQGPFW</sequence>
<protein>
    <submittedName>
        <fullName evidence="1">Uncharacterized protein</fullName>
    </submittedName>
</protein>
<accession>A0A9D4NHX7</accession>
<evidence type="ECO:0000313" key="1">
    <source>
        <dbReference type="EMBL" id="KAH3896883.1"/>
    </source>
</evidence>
<organism evidence="1 2">
    <name type="scientific">Dreissena polymorpha</name>
    <name type="common">Zebra mussel</name>
    <name type="synonym">Mytilus polymorpha</name>
    <dbReference type="NCBI Taxonomy" id="45954"/>
    <lineage>
        <taxon>Eukaryota</taxon>
        <taxon>Metazoa</taxon>
        <taxon>Spiralia</taxon>
        <taxon>Lophotrochozoa</taxon>
        <taxon>Mollusca</taxon>
        <taxon>Bivalvia</taxon>
        <taxon>Autobranchia</taxon>
        <taxon>Heteroconchia</taxon>
        <taxon>Euheterodonta</taxon>
        <taxon>Imparidentia</taxon>
        <taxon>Neoheterodontei</taxon>
        <taxon>Myida</taxon>
        <taxon>Dreissenoidea</taxon>
        <taxon>Dreissenidae</taxon>
        <taxon>Dreissena</taxon>
    </lineage>
</organism>
<reference evidence="1" key="1">
    <citation type="journal article" date="2019" name="bioRxiv">
        <title>The Genome of the Zebra Mussel, Dreissena polymorpha: A Resource for Invasive Species Research.</title>
        <authorList>
            <person name="McCartney M.A."/>
            <person name="Auch B."/>
            <person name="Kono T."/>
            <person name="Mallez S."/>
            <person name="Zhang Y."/>
            <person name="Obille A."/>
            <person name="Becker A."/>
            <person name="Abrahante J.E."/>
            <person name="Garbe J."/>
            <person name="Badalamenti J.P."/>
            <person name="Herman A."/>
            <person name="Mangelson H."/>
            <person name="Liachko I."/>
            <person name="Sullivan S."/>
            <person name="Sone E.D."/>
            <person name="Koren S."/>
            <person name="Silverstein K.A.T."/>
            <person name="Beckman K.B."/>
            <person name="Gohl D.M."/>
        </authorList>
    </citation>
    <scope>NUCLEOTIDE SEQUENCE</scope>
    <source>
        <strain evidence="1">Duluth1</strain>
        <tissue evidence="1">Whole animal</tissue>
    </source>
</reference>
<reference evidence="1" key="2">
    <citation type="submission" date="2020-11" db="EMBL/GenBank/DDBJ databases">
        <authorList>
            <person name="McCartney M.A."/>
            <person name="Auch B."/>
            <person name="Kono T."/>
            <person name="Mallez S."/>
            <person name="Becker A."/>
            <person name="Gohl D.M."/>
            <person name="Silverstein K.A.T."/>
            <person name="Koren S."/>
            <person name="Bechman K.B."/>
            <person name="Herman A."/>
            <person name="Abrahante J.E."/>
            <person name="Garbe J."/>
        </authorList>
    </citation>
    <scope>NUCLEOTIDE SEQUENCE</scope>
    <source>
        <strain evidence="1">Duluth1</strain>
        <tissue evidence="1">Whole animal</tissue>
    </source>
</reference>
<proteinExistence type="predicted"/>
<keyword evidence="2" id="KW-1185">Reference proteome</keyword>
<dbReference type="Proteomes" id="UP000828390">
    <property type="component" value="Unassembled WGS sequence"/>
</dbReference>
<gene>
    <name evidence="1" type="ORF">DPMN_021067</name>
</gene>
<name>A0A9D4NHX7_DREPO</name>
<dbReference type="AlphaFoldDB" id="A0A9D4NHX7"/>